<name>A0A1G4ERU5_BACMY</name>
<dbReference type="Pfam" id="PF18801">
    <property type="entry name" value="RapH_N"/>
    <property type="match status" value="1"/>
</dbReference>
<dbReference type="RefSeq" id="WP_016105600.1">
    <property type="nucleotide sequence ID" value="NZ_FMAK01000042.1"/>
</dbReference>
<dbReference type="EMBL" id="FMAK01000042">
    <property type="protein sequence ID" value="SCB69401.1"/>
    <property type="molecule type" value="Genomic_DNA"/>
</dbReference>
<dbReference type="InterPro" id="IPR011990">
    <property type="entry name" value="TPR-like_helical_dom_sf"/>
</dbReference>
<sequence>MNVQLQGNEQVTKLFNDWYLAILQHQTVHATKLKKEIEDRISGSEEDTNLQLYYSLFNFRYTVLIDGLNINKDAFNKIDSFPIPENNFLSYYYNFFKAIHNTIIADYNEAKKHFEQAEKLIKYVPEELELAEFNYRISSFYYQIYKPLTAINHIQQAKKLFSKHTGYEINLAACDNVFGLSCLDLRQFEQAEESFNSAIDFLKKRGEKSLLLRTRNNIGLLYANQNLSSLAIRHLSEVTESMPNHFKALYLQADEYVKLSDIKSASQLIEKGLSVCNELEIKEYQYRFKILEELSKESNLIKLEKIILEGISYFEKEELWECIEEYTERIANKFYAEENHAKASKYYNLSNQARKKSLAKGALK</sequence>
<accession>A0A1G4ERU5</accession>
<evidence type="ECO:0000313" key="2">
    <source>
        <dbReference type="Proteomes" id="UP000195696"/>
    </source>
</evidence>
<evidence type="ECO:0000313" key="1">
    <source>
        <dbReference type="EMBL" id="SCB69401.1"/>
    </source>
</evidence>
<gene>
    <name evidence="1" type="ORF">BWGO95_03560</name>
</gene>
<dbReference type="InterPro" id="IPR019734">
    <property type="entry name" value="TPR_rpt"/>
</dbReference>
<dbReference type="SMART" id="SM00028">
    <property type="entry name" value="TPR"/>
    <property type="match status" value="4"/>
</dbReference>
<protein>
    <submittedName>
        <fullName evidence="1">Uncharacterized protein</fullName>
    </submittedName>
</protein>
<dbReference type="Proteomes" id="UP000195696">
    <property type="component" value="Unassembled WGS sequence"/>
</dbReference>
<dbReference type="SUPFAM" id="SSF48452">
    <property type="entry name" value="TPR-like"/>
    <property type="match status" value="1"/>
</dbReference>
<organism evidence="1 2">
    <name type="scientific">Bacillus mycoides</name>
    <dbReference type="NCBI Taxonomy" id="1405"/>
    <lineage>
        <taxon>Bacteria</taxon>
        <taxon>Bacillati</taxon>
        <taxon>Bacillota</taxon>
        <taxon>Bacilli</taxon>
        <taxon>Bacillales</taxon>
        <taxon>Bacillaceae</taxon>
        <taxon>Bacillus</taxon>
        <taxon>Bacillus cereus group</taxon>
    </lineage>
</organism>
<dbReference type="AlphaFoldDB" id="A0A1G4ERU5"/>
<dbReference type="Gene3D" id="1.25.40.10">
    <property type="entry name" value="Tetratricopeptide repeat domain"/>
    <property type="match status" value="1"/>
</dbReference>
<reference evidence="1 2" key="1">
    <citation type="submission" date="2016-08" db="EMBL/GenBank/DDBJ databases">
        <authorList>
            <person name="Seilhamer J.J."/>
        </authorList>
    </citation>
    <scope>NUCLEOTIDE SEQUENCE [LARGE SCALE GENOMIC DNA]</scope>
    <source>
        <strain evidence="1 2">SDA_GO95</strain>
    </source>
</reference>
<proteinExistence type="predicted"/>